<comment type="caution">
    <text evidence="6">The sequence shown here is derived from an EMBL/GenBank/DDBJ whole genome shotgun (WGS) entry which is preliminary data.</text>
</comment>
<dbReference type="Proteomes" id="UP001187471">
    <property type="component" value="Unassembled WGS sequence"/>
</dbReference>
<evidence type="ECO:0000256" key="1">
    <source>
        <dbReference type="ARBA" id="ARBA00007967"/>
    </source>
</evidence>
<sequence>MADEQGTVSFAMVGGDGPHSYRHNSSYQAGVMASAKALISNAIAEIFDVNHLTTSSGSIGIADLGCSVGPNTFIAVKNIIDSVQLKCQSHGFGSQVLEFQVFFNDHVSNDFNTLFKSLPNDRHYFAAGVPGSFHGRLFPKASLHFVNASYAIHWLSRVPKDVVDKQSPAWNKGRVYYTNAPNQVIKAYSAQFARDMDSFLEARAQELVSGGLMTLVIPCLPVGTAPSQCPIMAVADLLGDSLLDMANMGLVSEDKVDSFNLPSYNPTPQELENLIKRNGCFEIVKLEPSGRAPVTKETAPNIQMFMSHLRAAWGGLLVEHFGVEIMDELFVRFTEKVANSSALSPSSYRMMVELFVLLQPLTMGAKANLPYLNLQKGLVGAAKQLIYELIDQKLDIVESHSSSSFGSNPFRIVDLGCSVGPNTFSAVENIIDAVKVKYKSKQQSQNLQITPEFHVFFNDHVGNDFNTLFNAIPASQEYFSSGVPGSYHGRLFPRASLHFAHSSYALHWLSKIPKEVIYKDSLAWNKGRITYTGKREVGDAYSAQFTKDMEAFLSSRAQELVPGGLMVILILGLPDGVLHAQTTLGMGYDLFGSCLEELANTGRIDAEKVDSFNLPFYYPCPKELKALVETNGCFNIEKIEILDLPVREEDLRNPRMCAKHFRAVIQGVVEENFGSEIVDDLFERLAQKLEENAYIFDHEYRKETHYFVSLKRKQTR</sequence>
<protein>
    <recommendedName>
        <fullName evidence="8">S-adenosylmethionine-dependent methyltransferase</fullName>
    </recommendedName>
</protein>
<dbReference type="SUPFAM" id="SSF53335">
    <property type="entry name" value="S-adenosyl-L-methionine-dependent methyltransferases"/>
    <property type="match status" value="2"/>
</dbReference>
<reference evidence="6" key="1">
    <citation type="submission" date="2022-12" db="EMBL/GenBank/DDBJ databases">
        <title>Draft genome assemblies for two species of Escallonia (Escalloniales).</title>
        <authorList>
            <person name="Chanderbali A."/>
            <person name="Dervinis C."/>
            <person name="Anghel I."/>
            <person name="Soltis D."/>
            <person name="Soltis P."/>
            <person name="Zapata F."/>
        </authorList>
    </citation>
    <scope>NUCLEOTIDE SEQUENCE</scope>
    <source>
        <strain evidence="6">UCBG92.1500</strain>
        <tissue evidence="6">Leaf</tissue>
    </source>
</reference>
<dbReference type="GO" id="GO:0008168">
    <property type="term" value="F:methyltransferase activity"/>
    <property type="evidence" value="ECO:0007669"/>
    <property type="project" value="UniProtKB-KW"/>
</dbReference>
<evidence type="ECO:0000256" key="4">
    <source>
        <dbReference type="ARBA" id="ARBA00022723"/>
    </source>
</evidence>
<evidence type="ECO:0000256" key="3">
    <source>
        <dbReference type="ARBA" id="ARBA00022679"/>
    </source>
</evidence>
<dbReference type="EMBL" id="JAVXUO010001034">
    <property type="protein sequence ID" value="KAK2986755.1"/>
    <property type="molecule type" value="Genomic_DNA"/>
</dbReference>
<gene>
    <name evidence="6" type="ORF">RJ640_010980</name>
</gene>
<dbReference type="InterPro" id="IPR042086">
    <property type="entry name" value="MeTrfase_capping"/>
</dbReference>
<evidence type="ECO:0008006" key="8">
    <source>
        <dbReference type="Google" id="ProtNLM"/>
    </source>
</evidence>
<dbReference type="GO" id="GO:0032259">
    <property type="term" value="P:methylation"/>
    <property type="evidence" value="ECO:0007669"/>
    <property type="project" value="UniProtKB-KW"/>
</dbReference>
<evidence type="ECO:0000313" key="7">
    <source>
        <dbReference type="Proteomes" id="UP001187471"/>
    </source>
</evidence>
<dbReference type="GO" id="GO:0046872">
    <property type="term" value="F:metal ion binding"/>
    <property type="evidence" value="ECO:0007669"/>
    <property type="project" value="UniProtKB-KW"/>
</dbReference>
<organism evidence="6 7">
    <name type="scientific">Escallonia rubra</name>
    <dbReference type="NCBI Taxonomy" id="112253"/>
    <lineage>
        <taxon>Eukaryota</taxon>
        <taxon>Viridiplantae</taxon>
        <taxon>Streptophyta</taxon>
        <taxon>Embryophyta</taxon>
        <taxon>Tracheophyta</taxon>
        <taxon>Spermatophyta</taxon>
        <taxon>Magnoliopsida</taxon>
        <taxon>eudicotyledons</taxon>
        <taxon>Gunneridae</taxon>
        <taxon>Pentapetalae</taxon>
        <taxon>asterids</taxon>
        <taxon>campanulids</taxon>
        <taxon>Escalloniales</taxon>
        <taxon>Escalloniaceae</taxon>
        <taxon>Escallonia</taxon>
    </lineage>
</organism>
<dbReference type="InterPro" id="IPR005299">
    <property type="entry name" value="MeTrfase_7"/>
</dbReference>
<proteinExistence type="inferred from homology"/>
<evidence type="ECO:0000256" key="5">
    <source>
        <dbReference type="ARBA" id="ARBA00022842"/>
    </source>
</evidence>
<dbReference type="InterPro" id="IPR029063">
    <property type="entry name" value="SAM-dependent_MTases_sf"/>
</dbReference>
<dbReference type="Gene3D" id="1.10.1200.270">
    <property type="entry name" value="Methyltransferase, alpha-helical capping domain"/>
    <property type="match status" value="2"/>
</dbReference>
<dbReference type="AlphaFoldDB" id="A0AA88SCM6"/>
<keyword evidence="5" id="KW-0460">Magnesium</keyword>
<keyword evidence="2" id="KW-0489">Methyltransferase</keyword>
<evidence type="ECO:0000313" key="6">
    <source>
        <dbReference type="EMBL" id="KAK2986755.1"/>
    </source>
</evidence>
<keyword evidence="3" id="KW-0808">Transferase</keyword>
<dbReference type="Pfam" id="PF03492">
    <property type="entry name" value="Methyltransf_7"/>
    <property type="match status" value="2"/>
</dbReference>
<keyword evidence="4" id="KW-0479">Metal-binding</keyword>
<comment type="similarity">
    <text evidence="1">Belongs to the methyltransferase superfamily. Type-7 methyltransferase family.</text>
</comment>
<dbReference type="Gene3D" id="3.40.50.150">
    <property type="entry name" value="Vaccinia Virus protein VP39"/>
    <property type="match status" value="2"/>
</dbReference>
<keyword evidence="7" id="KW-1185">Reference proteome</keyword>
<name>A0AA88SCM6_9ASTE</name>
<evidence type="ECO:0000256" key="2">
    <source>
        <dbReference type="ARBA" id="ARBA00022603"/>
    </source>
</evidence>
<accession>A0AA88SCM6</accession>
<dbReference type="PANTHER" id="PTHR31009">
    <property type="entry name" value="S-ADENOSYL-L-METHIONINE:CARBOXYL METHYLTRANSFERASE FAMILY PROTEIN"/>
    <property type="match status" value="1"/>
</dbReference>